<proteinExistence type="predicted"/>
<accession>A0A0E0QDU2</accession>
<evidence type="ECO:0000313" key="3">
    <source>
        <dbReference type="Proteomes" id="UP000008022"/>
    </source>
</evidence>
<protein>
    <submittedName>
        <fullName evidence="2">Uncharacterized protein</fullName>
    </submittedName>
</protein>
<dbReference type="HOGENOM" id="CLU_1247128_0_0_1"/>
<evidence type="ECO:0000256" key="1">
    <source>
        <dbReference type="SAM" id="MobiDB-lite"/>
    </source>
</evidence>
<evidence type="ECO:0000313" key="2">
    <source>
        <dbReference type="EnsemblPlants" id="ORUFI08G01770.2"/>
    </source>
</evidence>
<organism evidence="2 3">
    <name type="scientific">Oryza rufipogon</name>
    <name type="common">Brownbeard rice</name>
    <name type="synonym">Asian wild rice</name>
    <dbReference type="NCBI Taxonomy" id="4529"/>
    <lineage>
        <taxon>Eukaryota</taxon>
        <taxon>Viridiplantae</taxon>
        <taxon>Streptophyta</taxon>
        <taxon>Embryophyta</taxon>
        <taxon>Tracheophyta</taxon>
        <taxon>Spermatophyta</taxon>
        <taxon>Magnoliopsida</taxon>
        <taxon>Liliopsida</taxon>
        <taxon>Poales</taxon>
        <taxon>Poaceae</taxon>
        <taxon>BOP clade</taxon>
        <taxon>Oryzoideae</taxon>
        <taxon>Oryzeae</taxon>
        <taxon>Oryzinae</taxon>
        <taxon>Oryza</taxon>
    </lineage>
</organism>
<keyword evidence="3" id="KW-1185">Reference proteome</keyword>
<feature type="region of interest" description="Disordered" evidence="1">
    <location>
        <begin position="1"/>
        <end position="27"/>
    </location>
</feature>
<reference evidence="3" key="1">
    <citation type="submission" date="2013-06" db="EMBL/GenBank/DDBJ databases">
        <authorList>
            <person name="Zhao Q."/>
        </authorList>
    </citation>
    <scope>NUCLEOTIDE SEQUENCE</scope>
    <source>
        <strain evidence="3">cv. W1943</strain>
    </source>
</reference>
<dbReference type="Proteomes" id="UP000008022">
    <property type="component" value="Unassembled WGS sequence"/>
</dbReference>
<dbReference type="Gramene" id="ORUFI08G01770.2">
    <property type="protein sequence ID" value="ORUFI08G01770.2"/>
    <property type="gene ID" value="ORUFI08G01770"/>
</dbReference>
<dbReference type="EnsemblPlants" id="ORUFI08G01770.2">
    <property type="protein sequence ID" value="ORUFI08G01770.2"/>
    <property type="gene ID" value="ORUFI08G01770"/>
</dbReference>
<name>A0A0E0QDU2_ORYRU</name>
<dbReference type="AlphaFoldDB" id="A0A0E0QDU2"/>
<sequence>MSPLPSVTAPHQRAAPTSSVETTEESGERWVKTQHQCSSVILPPEGVVVPSHPSRVVAGQKPSIGSFETLTDGGVAPLSLNLFTSFSRSLFISSRCKGLHCNKKETIWKANGSKQGNFHSYMFNSALIKDKEVTKVKRNMIPVQHISTETPNKMRQRAAKDYVRVSVYGTGSTAGHGRWGAQRLQSIFILVLEETQTVIYASINYLKSSVTLYHKYETNTPL</sequence>
<reference evidence="2" key="2">
    <citation type="submission" date="2015-06" db="UniProtKB">
        <authorList>
            <consortium name="EnsemblPlants"/>
        </authorList>
    </citation>
    <scope>IDENTIFICATION</scope>
</reference>